<dbReference type="GO" id="GO:0016887">
    <property type="term" value="F:ATP hydrolysis activity"/>
    <property type="evidence" value="ECO:0007669"/>
    <property type="project" value="InterPro"/>
</dbReference>
<evidence type="ECO:0000256" key="3">
    <source>
        <dbReference type="ARBA" id="ARBA00022840"/>
    </source>
</evidence>
<gene>
    <name evidence="5" type="primary">fbpC</name>
    <name evidence="5" type="ORF">BHLFYP23_00710</name>
</gene>
<dbReference type="PROSITE" id="PS50893">
    <property type="entry name" value="ABC_TRANSPORTER_2"/>
    <property type="match status" value="1"/>
</dbReference>
<dbReference type="InterPro" id="IPR050166">
    <property type="entry name" value="ABC_transporter_ATP-bind"/>
</dbReference>
<dbReference type="SMART" id="SM00382">
    <property type="entry name" value="AAA"/>
    <property type="match status" value="1"/>
</dbReference>
<dbReference type="InterPro" id="IPR003593">
    <property type="entry name" value="AAA+_ATPase"/>
</dbReference>
<dbReference type="InterPro" id="IPR017871">
    <property type="entry name" value="ABC_transporter-like_CS"/>
</dbReference>
<sequence>MSLPLLQVKDISYTYHTKAGETPALSHISFSVFPGEFIAIVGPSGCGKSTFLDMLCGLLKPAAGELLLNGTPLSMSNTNIGYMLQKDHLFEWRTIYSNMLLGLEIQGRVTPETKKHVENLLENYGLYKFRNSRPSQLSGGMRQRAALIRTLALEPDLLLLDEPFSALDYQTRLSVGDDIGTIIRQEGKTAILVTHDIAEAVSMADRVIIFSNRPAFVQKIINIKFSMEERTPMASRNAPEFKTYFNEIWKELNVHG</sequence>
<evidence type="ECO:0000256" key="1">
    <source>
        <dbReference type="ARBA" id="ARBA00022448"/>
    </source>
</evidence>
<evidence type="ECO:0000259" key="4">
    <source>
        <dbReference type="PROSITE" id="PS50893"/>
    </source>
</evidence>
<keyword evidence="2" id="KW-0547">Nucleotide-binding</keyword>
<dbReference type="InterPro" id="IPR027417">
    <property type="entry name" value="P-loop_NTPase"/>
</dbReference>
<dbReference type="Pfam" id="PF00005">
    <property type="entry name" value="ABC_tran"/>
    <property type="match status" value="1"/>
</dbReference>
<name>A0A6N2UYP4_BLAHA</name>
<dbReference type="Gene3D" id="3.40.50.300">
    <property type="entry name" value="P-loop containing nucleotide triphosphate hydrolases"/>
    <property type="match status" value="1"/>
</dbReference>
<dbReference type="RefSeq" id="WP_003021036.1">
    <property type="nucleotide sequence ID" value="NZ_CACRSY010000014.1"/>
</dbReference>
<dbReference type="EMBL" id="CACRSY010000014">
    <property type="protein sequence ID" value="VYT22457.1"/>
    <property type="molecule type" value="Genomic_DNA"/>
</dbReference>
<organism evidence="5">
    <name type="scientific">Blautia hansenii</name>
    <name type="common">Ruminococcus hansenii</name>
    <dbReference type="NCBI Taxonomy" id="1322"/>
    <lineage>
        <taxon>Bacteria</taxon>
        <taxon>Bacillati</taxon>
        <taxon>Bacillota</taxon>
        <taxon>Clostridia</taxon>
        <taxon>Lachnospirales</taxon>
        <taxon>Lachnospiraceae</taxon>
        <taxon>Blautia</taxon>
    </lineage>
</organism>
<keyword evidence="5" id="KW-0378">Hydrolase</keyword>
<dbReference type="CDD" id="cd03293">
    <property type="entry name" value="ABC_NrtD_SsuB_transporters"/>
    <property type="match status" value="1"/>
</dbReference>
<dbReference type="PANTHER" id="PTHR42788:SF21">
    <property type="entry name" value="ABC TRANSPORTER ATP-BINDING PROTEIN"/>
    <property type="match status" value="1"/>
</dbReference>
<proteinExistence type="predicted"/>
<dbReference type="SUPFAM" id="SSF52540">
    <property type="entry name" value="P-loop containing nucleoside triphosphate hydrolases"/>
    <property type="match status" value="1"/>
</dbReference>
<keyword evidence="3 5" id="KW-0067">ATP-binding</keyword>
<evidence type="ECO:0000313" key="5">
    <source>
        <dbReference type="EMBL" id="VYT22457.1"/>
    </source>
</evidence>
<feature type="domain" description="ABC transporter" evidence="4">
    <location>
        <begin position="6"/>
        <end position="237"/>
    </location>
</feature>
<evidence type="ECO:0000256" key="2">
    <source>
        <dbReference type="ARBA" id="ARBA00022741"/>
    </source>
</evidence>
<reference evidence="5" key="1">
    <citation type="submission" date="2019-11" db="EMBL/GenBank/DDBJ databases">
        <authorList>
            <person name="Feng L."/>
        </authorList>
    </citation>
    <scope>NUCLEOTIDE SEQUENCE</scope>
    <source>
        <strain evidence="5">BhanseniiLFYP23</strain>
    </source>
</reference>
<protein>
    <submittedName>
        <fullName evidence="5">Fe(3+) ions import ATP-binding protein FbpC</fullName>
        <ecNumber evidence="5">3.6.3.30</ecNumber>
    </submittedName>
</protein>
<dbReference type="GO" id="GO:0005524">
    <property type="term" value="F:ATP binding"/>
    <property type="evidence" value="ECO:0007669"/>
    <property type="project" value="UniProtKB-KW"/>
</dbReference>
<dbReference type="AlphaFoldDB" id="A0A6N2UYP4"/>
<dbReference type="PANTHER" id="PTHR42788">
    <property type="entry name" value="TAURINE IMPORT ATP-BINDING PROTEIN-RELATED"/>
    <property type="match status" value="1"/>
</dbReference>
<dbReference type="InterPro" id="IPR003439">
    <property type="entry name" value="ABC_transporter-like_ATP-bd"/>
</dbReference>
<dbReference type="PROSITE" id="PS00211">
    <property type="entry name" value="ABC_TRANSPORTER_1"/>
    <property type="match status" value="1"/>
</dbReference>
<dbReference type="EC" id="3.6.3.30" evidence="5"/>
<accession>A0A6N2UYP4</accession>
<keyword evidence="1" id="KW-0813">Transport</keyword>